<keyword evidence="2" id="KW-1185">Reference proteome</keyword>
<dbReference type="RefSeq" id="WP_211864268.1">
    <property type="nucleotide sequence ID" value="NZ_JAAEDM010000095.1"/>
</dbReference>
<reference evidence="1" key="2">
    <citation type="journal article" date="2021" name="Syst. Appl. Microbiol.">
        <title>Roseomonas hellenica sp. nov., isolated from roots of wild-growing Alkanna tinctoria.</title>
        <authorList>
            <person name="Rat A."/>
            <person name="Naranjo H.D."/>
            <person name="Lebbe L."/>
            <person name="Cnockaert M."/>
            <person name="Krigas N."/>
            <person name="Grigoriadou K."/>
            <person name="Maloupa E."/>
            <person name="Willems A."/>
        </authorList>
    </citation>
    <scope>NUCLEOTIDE SEQUENCE</scope>
    <source>
        <strain evidence="1">LMG 31231</strain>
    </source>
</reference>
<reference evidence="1" key="1">
    <citation type="submission" date="2020-01" db="EMBL/GenBank/DDBJ databases">
        <authorList>
            <person name="Rat A."/>
        </authorList>
    </citation>
    <scope>NUCLEOTIDE SEQUENCE</scope>
    <source>
        <strain evidence="1">LMG 31231</strain>
    </source>
</reference>
<proteinExistence type="predicted"/>
<accession>A0A9X9X390</accession>
<comment type="caution">
    <text evidence="1">The sequence shown here is derived from an EMBL/GenBank/DDBJ whole genome shotgun (WGS) entry which is preliminary data.</text>
</comment>
<sequence>METIALGPFAVMPDGGLAPRTADPAPALQFAWRGRACRAELSADGLRIAADAARIPSTAEPGADRRRAFAAVAGLPARLPAGWHARLLPDHRLRLEASAPLAAPANATALVASLVRFVLALDPYLDSLEEAGVAWSSGSART</sequence>
<dbReference type="AlphaFoldDB" id="A0A9X9X390"/>
<name>A0A9X9X390_9PROT</name>
<protein>
    <submittedName>
        <fullName evidence="1">Uncharacterized protein</fullName>
    </submittedName>
</protein>
<evidence type="ECO:0000313" key="1">
    <source>
        <dbReference type="EMBL" id="MBR0673869.1"/>
    </source>
</evidence>
<evidence type="ECO:0000313" key="2">
    <source>
        <dbReference type="Proteomes" id="UP001138751"/>
    </source>
</evidence>
<organism evidence="1 2">
    <name type="scientific">Neoroseomonas soli</name>
    <dbReference type="NCBI Taxonomy" id="1081025"/>
    <lineage>
        <taxon>Bacteria</taxon>
        <taxon>Pseudomonadati</taxon>
        <taxon>Pseudomonadota</taxon>
        <taxon>Alphaproteobacteria</taxon>
        <taxon>Acetobacterales</taxon>
        <taxon>Acetobacteraceae</taxon>
        <taxon>Neoroseomonas</taxon>
    </lineage>
</organism>
<dbReference type="EMBL" id="JAAEDM010000095">
    <property type="protein sequence ID" value="MBR0673869.1"/>
    <property type="molecule type" value="Genomic_DNA"/>
</dbReference>
<dbReference type="Proteomes" id="UP001138751">
    <property type="component" value="Unassembled WGS sequence"/>
</dbReference>
<gene>
    <name evidence="1" type="ORF">GXW76_22045</name>
</gene>